<keyword evidence="3" id="KW-1003">Cell membrane</keyword>
<feature type="transmembrane region" description="Helical" evidence="7">
    <location>
        <begin position="197"/>
        <end position="221"/>
    </location>
</feature>
<comment type="similarity">
    <text evidence="7">Belongs to the binding-protein-dependent transport system permease family.</text>
</comment>
<feature type="transmembrane region" description="Helical" evidence="7">
    <location>
        <begin position="293"/>
        <end position="311"/>
    </location>
</feature>
<feature type="domain" description="ABC transmembrane type-1" evidence="8">
    <location>
        <begin position="121"/>
        <end position="315"/>
    </location>
</feature>
<keyword evidence="2 7" id="KW-0813">Transport</keyword>
<dbReference type="InterPro" id="IPR035906">
    <property type="entry name" value="MetI-like_sf"/>
</dbReference>
<evidence type="ECO:0000256" key="4">
    <source>
        <dbReference type="ARBA" id="ARBA00022692"/>
    </source>
</evidence>
<sequence>MSKMTTILRLPSSPSNANSLLSRLYQSTPALLLPVIGLLMFLAIWNGVAKSIDTSLGQFPGPAQVFEQAGALIDEHIAQREKADAFYQRQEARNAARVAQDPTYQPKIREFTGAPTFFDQIWTSLYTVMVGFLIASVVAVPVGILCGLSKSAYTAINPLIQLFKPVSPLAWLPLVTMVVSALYVSDDPAFSKSFVTSAFTVSLCCLWPTLINTAVGVSNIDKDLINVSKVLRLTPFSHLTKIVLPSSIPMIFTGLRLSLGIGWMVLIAAEMLAQNPGLGKFVWDEFQNGSSESLARIMVAVLTIGAIGFVLDRLMLSIQRAVSWDKSSVLR</sequence>
<dbReference type="Pfam" id="PF00528">
    <property type="entry name" value="BPD_transp_1"/>
    <property type="match status" value="1"/>
</dbReference>
<dbReference type="GO" id="GO:0055085">
    <property type="term" value="P:transmembrane transport"/>
    <property type="evidence" value="ECO:0007669"/>
    <property type="project" value="InterPro"/>
</dbReference>
<keyword evidence="4 7" id="KW-0812">Transmembrane</keyword>
<keyword evidence="6 7" id="KW-0472">Membrane</keyword>
<feature type="transmembrane region" description="Helical" evidence="7">
    <location>
        <begin position="169"/>
        <end position="185"/>
    </location>
</feature>
<evidence type="ECO:0000256" key="5">
    <source>
        <dbReference type="ARBA" id="ARBA00022989"/>
    </source>
</evidence>
<dbReference type="PROSITE" id="PS50928">
    <property type="entry name" value="ABC_TM1"/>
    <property type="match status" value="1"/>
</dbReference>
<organism evidence="9 10">
    <name type="scientific">Alteromonas marina</name>
    <dbReference type="NCBI Taxonomy" id="203795"/>
    <lineage>
        <taxon>Bacteria</taxon>
        <taxon>Pseudomonadati</taxon>
        <taxon>Pseudomonadota</taxon>
        <taxon>Gammaproteobacteria</taxon>
        <taxon>Alteromonadales</taxon>
        <taxon>Alteromonadaceae</taxon>
        <taxon>Alteromonas/Salinimonas group</taxon>
        <taxon>Alteromonas</taxon>
    </lineage>
</organism>
<dbReference type="Proteomes" id="UP000031197">
    <property type="component" value="Unassembled WGS sequence"/>
</dbReference>
<evidence type="ECO:0000256" key="2">
    <source>
        <dbReference type="ARBA" id="ARBA00022448"/>
    </source>
</evidence>
<dbReference type="Gene3D" id="1.10.3720.10">
    <property type="entry name" value="MetI-like"/>
    <property type="match status" value="1"/>
</dbReference>
<keyword evidence="10" id="KW-1185">Reference proteome</keyword>
<evidence type="ECO:0000313" key="10">
    <source>
        <dbReference type="Proteomes" id="UP000031197"/>
    </source>
</evidence>
<gene>
    <name evidence="9" type="ORF">RJ41_09725</name>
</gene>
<dbReference type="GO" id="GO:0005886">
    <property type="term" value="C:plasma membrane"/>
    <property type="evidence" value="ECO:0007669"/>
    <property type="project" value="UniProtKB-SubCell"/>
</dbReference>
<dbReference type="EMBL" id="JWLW01000015">
    <property type="protein sequence ID" value="KHT52914.1"/>
    <property type="molecule type" value="Genomic_DNA"/>
</dbReference>
<dbReference type="RefSeq" id="WP_039219910.1">
    <property type="nucleotide sequence ID" value="NZ_JWLW01000015.1"/>
</dbReference>
<proteinExistence type="inferred from homology"/>
<dbReference type="SUPFAM" id="SSF161098">
    <property type="entry name" value="MetI-like"/>
    <property type="match status" value="1"/>
</dbReference>
<dbReference type="PANTHER" id="PTHR30151">
    <property type="entry name" value="ALKANE SULFONATE ABC TRANSPORTER-RELATED, MEMBRANE SUBUNIT"/>
    <property type="match status" value="1"/>
</dbReference>
<feature type="transmembrane region" description="Helical" evidence="7">
    <location>
        <begin position="30"/>
        <end position="48"/>
    </location>
</feature>
<name>A0A0B3YFW8_9ALTE</name>
<reference evidence="9 10" key="1">
    <citation type="submission" date="2014-12" db="EMBL/GenBank/DDBJ databases">
        <title>Genome sequencing of Alteromonas marina AD001.</title>
        <authorList>
            <person name="Adrian T.G.S."/>
            <person name="Chan K.G."/>
        </authorList>
    </citation>
    <scope>NUCLEOTIDE SEQUENCE [LARGE SCALE GENOMIC DNA]</scope>
    <source>
        <strain evidence="9 10">AD001</strain>
    </source>
</reference>
<evidence type="ECO:0000256" key="3">
    <source>
        <dbReference type="ARBA" id="ARBA00022475"/>
    </source>
</evidence>
<keyword evidence="5 7" id="KW-1133">Transmembrane helix</keyword>
<evidence type="ECO:0000256" key="1">
    <source>
        <dbReference type="ARBA" id="ARBA00004651"/>
    </source>
</evidence>
<comment type="subcellular location">
    <subcellularLocation>
        <location evidence="1 7">Cell membrane</location>
        <topology evidence="1 7">Multi-pass membrane protein</topology>
    </subcellularLocation>
</comment>
<evidence type="ECO:0000256" key="7">
    <source>
        <dbReference type="RuleBase" id="RU363032"/>
    </source>
</evidence>
<evidence type="ECO:0000256" key="6">
    <source>
        <dbReference type="ARBA" id="ARBA00023136"/>
    </source>
</evidence>
<dbReference type="PANTHER" id="PTHR30151:SF7">
    <property type="entry name" value="NITRATE IMPORT PERMEASE PROTEIN NRTB"/>
    <property type="match status" value="1"/>
</dbReference>
<dbReference type="AlphaFoldDB" id="A0A0B3YFW8"/>
<feature type="transmembrane region" description="Helical" evidence="7">
    <location>
        <begin position="125"/>
        <end position="148"/>
    </location>
</feature>
<evidence type="ECO:0000313" key="9">
    <source>
        <dbReference type="EMBL" id="KHT52914.1"/>
    </source>
</evidence>
<protein>
    <submittedName>
        <fullName evidence="9">Nitrate ABC transporter permease</fullName>
    </submittedName>
</protein>
<comment type="caution">
    <text evidence="9">The sequence shown here is derived from an EMBL/GenBank/DDBJ whole genome shotgun (WGS) entry which is preliminary data.</text>
</comment>
<evidence type="ECO:0000259" key="8">
    <source>
        <dbReference type="PROSITE" id="PS50928"/>
    </source>
</evidence>
<feature type="transmembrane region" description="Helical" evidence="7">
    <location>
        <begin position="242"/>
        <end position="273"/>
    </location>
</feature>
<dbReference type="InterPro" id="IPR000515">
    <property type="entry name" value="MetI-like"/>
</dbReference>
<accession>A0A0B3YFW8</accession>